<dbReference type="EMBL" id="CP003065">
    <property type="protein sequence ID" value="AEV67191.1"/>
    <property type="molecule type" value="Genomic_DNA"/>
</dbReference>
<dbReference type="PANTHER" id="PTHR40094">
    <property type="entry name" value="ALPHA-2-MACROGLOBULIN HOMOLOG"/>
    <property type="match status" value="1"/>
</dbReference>
<dbReference type="SUPFAM" id="SSF63446">
    <property type="entry name" value="Type I dockerin domain"/>
    <property type="match status" value="1"/>
</dbReference>
<dbReference type="InterPro" id="IPR036439">
    <property type="entry name" value="Dockerin_dom_sf"/>
</dbReference>
<reference evidence="4 5" key="2">
    <citation type="journal article" date="2012" name="Stand. Genomic Sci.">
        <title>Complete Genome Sequence of Clostridium clariflavum DSM 19732.</title>
        <authorList>
            <person name="Izquierdo J.A."/>
            <person name="Goodwin L."/>
            <person name="Davenport K.W."/>
            <person name="Teshima H."/>
            <person name="Bruce D."/>
            <person name="Detter C."/>
            <person name="Tapia R."/>
            <person name="Han S."/>
            <person name="Land M."/>
            <person name="Hauser L."/>
            <person name="Jeffries C.D."/>
            <person name="Han J."/>
            <person name="Pitluck S."/>
            <person name="Nolan M."/>
            <person name="Chen A."/>
            <person name="Huntemann M."/>
            <person name="Mavromatis K."/>
            <person name="Mikhailova N."/>
            <person name="Liolios K."/>
            <person name="Woyke T."/>
            <person name="Lynd L.R."/>
        </authorList>
    </citation>
    <scope>NUCLEOTIDE SEQUENCE [LARGE SCALE GENOMIC DNA]</scope>
    <source>
        <strain evidence="5">DSM 19732 / NBRC 101661 / EBR45</strain>
    </source>
</reference>
<dbReference type="KEGG" id="ccl:Clocl_0467"/>
<dbReference type="Gene3D" id="2.60.40.1930">
    <property type="match status" value="1"/>
</dbReference>
<dbReference type="SMART" id="SM01360">
    <property type="entry name" value="A2M"/>
    <property type="match status" value="1"/>
</dbReference>
<organism evidence="4 5">
    <name type="scientific">Acetivibrio clariflavus (strain DSM 19732 / NBRC 101661 / EBR45)</name>
    <name type="common">Clostridium clariflavum</name>
    <dbReference type="NCBI Taxonomy" id="720554"/>
    <lineage>
        <taxon>Bacteria</taxon>
        <taxon>Bacillati</taxon>
        <taxon>Bacillota</taxon>
        <taxon>Clostridia</taxon>
        <taxon>Eubacteriales</taxon>
        <taxon>Oscillospiraceae</taxon>
        <taxon>Acetivibrio</taxon>
    </lineage>
</organism>
<dbReference type="InterPro" id="IPR011625">
    <property type="entry name" value="A2M_N_BRD"/>
</dbReference>
<evidence type="ECO:0000313" key="4">
    <source>
        <dbReference type="EMBL" id="AEV67191.1"/>
    </source>
</evidence>
<dbReference type="CDD" id="cd14256">
    <property type="entry name" value="Dockerin_I"/>
    <property type="match status" value="1"/>
</dbReference>
<dbReference type="Pfam" id="PF13205">
    <property type="entry name" value="Big_5"/>
    <property type="match status" value="1"/>
</dbReference>
<dbReference type="GO" id="GO:0004553">
    <property type="term" value="F:hydrolase activity, hydrolyzing O-glycosyl compounds"/>
    <property type="evidence" value="ECO:0007669"/>
    <property type="project" value="InterPro"/>
</dbReference>
<dbReference type="OrthoDB" id="9767116at2"/>
<dbReference type="GO" id="GO:0004866">
    <property type="term" value="F:endopeptidase inhibitor activity"/>
    <property type="evidence" value="ECO:0007669"/>
    <property type="project" value="InterPro"/>
</dbReference>
<sequence precursor="true">MFKKAMVVIVIVTMLVSIMTSSFASGIEAYPKNGFRLVAQDSDSTGIAVDSEFLLETEKDYSLEEIRNVFSIDGEPAPIIEELDKNFFSIKLARPLMENSLYTFRIKTDKETTWMFQTQSTFKITGTLPAEKSVNVPVNTGIEINFSHENFTDFKEHFEITPTVKGKFEIHKKTAVFVPERLEYDTVYTVRIKKGIKLQGTNRELTEDYVFSFETESKNANATPSPDEITANIYTGRYLYDFASDEIPEVLVTYSIQNRRLTPVEIKAQMSIYAYKDFDSFFDAVKDKNTTPYWARSYIKKFVPVDNLQKVLDFEQVLNEDNSRTYGQTYIKLPQKLPEGYYILDGTWKDVRFQTFLQITNTGIYIAESNTKTLVWLNDLSTQKPIEGASIRFVGYDNVQYSGNDGVAFFESIGVPDQNNNIIFDLYAYNRYNKFMIVTTKEGKSSVLDCSSNVYFNENKYWTYFYTDRNMYKSDDTVNIWGFVKNRYSDEPIDYLTLELNSNRYDNSTPIIKQTLQLNNSFFEASINLPNLPEGYYYITLKKGDKLIINQYLRIKNYTKPSYKLEITKDKEAIFVDEQATFNIKAAFFEGTGVSDVNITYYVNAYQLNGNIASTTKKADLKGNLSVQYSPTAGDNVQGVRTAIINARATLPESGLIDASDYLQVFINDINIQGDAKIKDGKATVTAKVNKIDLERINNGTAENSYDYLGEPVANQKINGSIYKNTWIKTETGTYYDYINKTTYKSYSYKLQKEFMGDFSMTTSSDGTASYSFNAPELQDGYYTVEISSIDRNGRKISNTLYCGKVYDYSIYNNPIYTLEVNKDSYRLGERVDVSFKYGGQPLPEGSYLYFKAQNGIYDYDTVTSSSYSFNFSEEDIPNTAVYAVYFNSKTYVFRSISVNYDIQEKNLTIQASTDKDFYKPGENVTVYFNINDLDGNPVKSTVNISVVDEAFFYLQDQNVDLLKTLYTYVGSGVYFEGRSHTLEKNQDYYDYNGRVLLPADAASGGGSGENKSEPTVREDFKDTAKFITIQTDDKGRGQATFKLPDNITSWRVTLSAISEDLHAGSDKTNIIVTLPFFINYSFNTTYLEGDKPILGVNAYGNGLEENDEITFEVISSDDSNPKLTVKGKAFERINIPLWTLKEGQQDIIIKAYSDKSYSDAVKHSFNVVKSYYQIEKAVYYDVKPNMTITSGNSGYTSLVFQDKSSGMYLSDLLSLRYSYGNRIDQIVSNYTASSLIEEYFKDVYSDYELPKPSLADYQKSNGGLSLLPYSESDLELSAKLTSLVKSMVNTKLLKDYFYNNLGSTSASDKVKALYGLSVFKEPVLLELEEVAKIDNLSVKDLIYLALAYCELGDVSTAELIYKNRIYPNIEKFEPYYRVNVEKDKDDILEVTSLCAYLAAKINAPESEGLYEYCLRNYTKDILIGIEKLMYISTVLENQEPKEGKITYSLAGETKTVTVSNGSSHCISLLPSQLEDFRVVDVEGIVSVVSIFKEDVLDINKKDDEISIKRTYYYSNGFPLTSNTLKQGDIIKVRLEWNISNTAFDGTYMITDYLPSGLKPYNSYWNTEGQMIRFYAYNRSPVRYIEYYARVISPGTYTAQGPIIQGLASRDNINIGKTETVTIEATEPILTPVEDLPEPTPTPVENILYGDVNGDNEVNSIDFAYMKMYLLGITNKLPMDAKYGDLNGDGYVDSIDLALIKMYLLGYIKKFPVESMN</sequence>
<protein>
    <submittedName>
        <fullName evidence="4">Large extracellular alpha-helical protein</fullName>
    </submittedName>
</protein>
<name>G8LSD0_ACECE</name>
<proteinExistence type="predicted"/>
<dbReference type="InterPro" id="IPR032812">
    <property type="entry name" value="SbsA_Ig"/>
</dbReference>
<dbReference type="InterPro" id="IPR016134">
    <property type="entry name" value="Dockerin_dom"/>
</dbReference>
<dbReference type="GO" id="GO:0000272">
    <property type="term" value="P:polysaccharide catabolic process"/>
    <property type="evidence" value="ECO:0007669"/>
    <property type="project" value="InterPro"/>
</dbReference>
<dbReference type="InterPro" id="IPR051802">
    <property type="entry name" value="YfhM-like"/>
</dbReference>
<dbReference type="SMART" id="SM01359">
    <property type="entry name" value="A2M_N_2"/>
    <property type="match status" value="1"/>
</dbReference>
<dbReference type="RefSeq" id="WP_014253823.1">
    <property type="nucleotide sequence ID" value="NC_016627.1"/>
</dbReference>
<dbReference type="PANTHER" id="PTHR40094:SF1">
    <property type="entry name" value="UBIQUITIN DOMAIN-CONTAINING PROTEIN"/>
    <property type="match status" value="1"/>
</dbReference>
<feature type="chain" id="PRO_5003511479" evidence="2">
    <location>
        <begin position="25"/>
        <end position="1717"/>
    </location>
</feature>
<dbReference type="STRING" id="720554.Clocl_0467"/>
<keyword evidence="5" id="KW-1185">Reference proteome</keyword>
<dbReference type="Pfam" id="PF07703">
    <property type="entry name" value="A2M_BRD"/>
    <property type="match status" value="1"/>
</dbReference>
<dbReference type="InterPro" id="IPR001599">
    <property type="entry name" value="Macroglobln_a2"/>
</dbReference>
<dbReference type="Pfam" id="PF00404">
    <property type="entry name" value="Dockerin_1"/>
    <property type="match status" value="1"/>
</dbReference>
<accession>G8LSD0</accession>
<feature type="domain" description="Dockerin" evidence="3">
    <location>
        <begin position="1645"/>
        <end position="1713"/>
    </location>
</feature>
<dbReference type="eggNOG" id="COG2373">
    <property type="taxonomic scope" value="Bacteria"/>
</dbReference>
<dbReference type="Gene3D" id="2.20.130.20">
    <property type="match status" value="1"/>
</dbReference>
<dbReference type="InterPro" id="IPR018247">
    <property type="entry name" value="EF_Hand_1_Ca_BS"/>
</dbReference>
<dbReference type="Gene3D" id="1.10.1330.10">
    <property type="entry name" value="Dockerin domain"/>
    <property type="match status" value="1"/>
</dbReference>
<evidence type="ECO:0000256" key="2">
    <source>
        <dbReference type="SAM" id="SignalP"/>
    </source>
</evidence>
<dbReference type="HOGENOM" id="CLU_242327_0_0_9"/>
<dbReference type="Pfam" id="PF00207">
    <property type="entry name" value="A2M"/>
    <property type="match status" value="1"/>
</dbReference>
<dbReference type="InterPro" id="IPR002105">
    <property type="entry name" value="Dockerin_1_rpt"/>
</dbReference>
<gene>
    <name evidence="4" type="ordered locus">Clocl_0467</name>
</gene>
<feature type="signal peptide" evidence="2">
    <location>
        <begin position="1"/>
        <end position="24"/>
    </location>
</feature>
<evidence type="ECO:0000259" key="3">
    <source>
        <dbReference type="PROSITE" id="PS51766"/>
    </source>
</evidence>
<dbReference type="PROSITE" id="PS00018">
    <property type="entry name" value="EF_HAND_1"/>
    <property type="match status" value="1"/>
</dbReference>
<evidence type="ECO:0000256" key="1">
    <source>
        <dbReference type="ARBA" id="ARBA00022729"/>
    </source>
</evidence>
<reference evidence="5" key="1">
    <citation type="submission" date="2011-12" db="EMBL/GenBank/DDBJ databases">
        <title>Complete sequence of Clostridium clariflavum DSM 19732.</title>
        <authorList>
            <consortium name="US DOE Joint Genome Institute"/>
            <person name="Lucas S."/>
            <person name="Han J."/>
            <person name="Lapidus A."/>
            <person name="Cheng J.-F."/>
            <person name="Goodwin L."/>
            <person name="Pitluck S."/>
            <person name="Peters L."/>
            <person name="Teshima H."/>
            <person name="Detter J.C."/>
            <person name="Han C."/>
            <person name="Tapia R."/>
            <person name="Land M."/>
            <person name="Hauser L."/>
            <person name="Kyrpides N."/>
            <person name="Ivanova N."/>
            <person name="Pagani I."/>
            <person name="Kitzmiller T."/>
            <person name="Lynd L."/>
            <person name="Izquierdo J."/>
            <person name="Woyke T."/>
        </authorList>
    </citation>
    <scope>NUCLEOTIDE SEQUENCE [LARGE SCALE GENOMIC DNA]</scope>
    <source>
        <strain evidence="5">DSM 19732 / NBRC 101661 / EBR45</strain>
    </source>
</reference>
<evidence type="ECO:0000313" key="5">
    <source>
        <dbReference type="Proteomes" id="UP000005435"/>
    </source>
</evidence>
<dbReference type="Proteomes" id="UP000005435">
    <property type="component" value="Chromosome"/>
</dbReference>
<keyword evidence="1 2" id="KW-0732">Signal</keyword>
<dbReference type="PROSITE" id="PS51766">
    <property type="entry name" value="DOCKERIN"/>
    <property type="match status" value="1"/>
</dbReference>